<dbReference type="EMBL" id="CAJNJA010088219">
    <property type="protein sequence ID" value="CAE7939220.1"/>
    <property type="molecule type" value="Genomic_DNA"/>
</dbReference>
<gene>
    <name evidence="1" type="ORF">SNEC2469_LOCUS33436</name>
</gene>
<dbReference type="AlphaFoldDB" id="A0A813CAC1"/>
<sequence length="123" mass="13852">MDTTLLAATCQRLASLDDSDLTSQSCCDLHWALGILQADDRILHSLRNHASPTLDDLVGALRDVGDTVHALLRYQQTAFDHQVLNLREFTKEIMARFEMPRATEAFGPRAKRALEMRYGVLQP</sequence>
<organism evidence="1 2">
    <name type="scientific">Symbiodinium necroappetens</name>
    <dbReference type="NCBI Taxonomy" id="1628268"/>
    <lineage>
        <taxon>Eukaryota</taxon>
        <taxon>Sar</taxon>
        <taxon>Alveolata</taxon>
        <taxon>Dinophyceae</taxon>
        <taxon>Suessiales</taxon>
        <taxon>Symbiodiniaceae</taxon>
        <taxon>Symbiodinium</taxon>
    </lineage>
</organism>
<evidence type="ECO:0000313" key="1">
    <source>
        <dbReference type="EMBL" id="CAE7939220.1"/>
    </source>
</evidence>
<comment type="caution">
    <text evidence="1">The sequence shown here is derived from an EMBL/GenBank/DDBJ whole genome shotgun (WGS) entry which is preliminary data.</text>
</comment>
<name>A0A813CAC1_9DINO</name>
<keyword evidence="2" id="KW-1185">Reference proteome</keyword>
<dbReference type="Proteomes" id="UP000601435">
    <property type="component" value="Unassembled WGS sequence"/>
</dbReference>
<accession>A0A813CAC1</accession>
<proteinExistence type="predicted"/>
<evidence type="ECO:0000313" key="2">
    <source>
        <dbReference type="Proteomes" id="UP000601435"/>
    </source>
</evidence>
<reference evidence="1" key="1">
    <citation type="submission" date="2021-02" db="EMBL/GenBank/DDBJ databases">
        <authorList>
            <person name="Dougan E. K."/>
            <person name="Rhodes N."/>
            <person name="Thang M."/>
            <person name="Chan C."/>
        </authorList>
    </citation>
    <scope>NUCLEOTIDE SEQUENCE</scope>
</reference>
<protein>
    <submittedName>
        <fullName evidence="1">Uncharacterized protein</fullName>
    </submittedName>
</protein>
<feature type="non-terminal residue" evidence="1">
    <location>
        <position position="1"/>
    </location>
</feature>